<comment type="caution">
    <text evidence="4">The sequence shown here is derived from an EMBL/GenBank/DDBJ whole genome shotgun (WGS) entry which is preliminary data.</text>
</comment>
<accession>A0ABW5RD04</accession>
<gene>
    <name evidence="4" type="ORF">ACFSUC_13515</name>
</gene>
<dbReference type="Gene3D" id="3.40.50.1820">
    <property type="entry name" value="alpha/beta hydrolase"/>
    <property type="match status" value="1"/>
</dbReference>
<dbReference type="RefSeq" id="WP_379930145.1">
    <property type="nucleotide sequence ID" value="NZ_JBHUMM010000042.1"/>
</dbReference>
<feature type="region of interest" description="Disordered" evidence="1">
    <location>
        <begin position="301"/>
        <end position="323"/>
    </location>
</feature>
<evidence type="ECO:0000256" key="2">
    <source>
        <dbReference type="SAM" id="Phobius"/>
    </source>
</evidence>
<protein>
    <submittedName>
        <fullName evidence="4">Alpha/beta hydrolase</fullName>
    </submittedName>
</protein>
<dbReference type="Pfam" id="PF02129">
    <property type="entry name" value="Peptidase_S15"/>
    <property type="match status" value="1"/>
</dbReference>
<organism evidence="4 5">
    <name type="scientific">Marinicrinis sediminis</name>
    <dbReference type="NCBI Taxonomy" id="1652465"/>
    <lineage>
        <taxon>Bacteria</taxon>
        <taxon>Bacillati</taxon>
        <taxon>Bacillota</taxon>
        <taxon>Bacilli</taxon>
        <taxon>Bacillales</taxon>
        <taxon>Paenibacillaceae</taxon>
    </lineage>
</organism>
<dbReference type="EMBL" id="JBHUMM010000042">
    <property type="protein sequence ID" value="MFD2672581.1"/>
    <property type="molecule type" value="Genomic_DNA"/>
</dbReference>
<name>A0ABW5RD04_9BACL</name>
<dbReference type="InterPro" id="IPR052920">
    <property type="entry name" value="DNA-binding_regulatory"/>
</dbReference>
<evidence type="ECO:0000259" key="3">
    <source>
        <dbReference type="Pfam" id="PF02129"/>
    </source>
</evidence>
<keyword evidence="2" id="KW-0812">Transmembrane</keyword>
<keyword evidence="2" id="KW-0472">Membrane</keyword>
<dbReference type="InterPro" id="IPR000383">
    <property type="entry name" value="Xaa-Pro-like_dom"/>
</dbReference>
<evidence type="ECO:0000256" key="1">
    <source>
        <dbReference type="SAM" id="MobiDB-lite"/>
    </source>
</evidence>
<keyword evidence="4" id="KW-0378">Hydrolase</keyword>
<sequence>MSIIWTLIGLVAAFTVGVVIVSVVVGIRLTRKPRLPISTTPDRYGLNYRSFETTSRDGTTNLRGWVMEPEHAAKMTVIFAHGYGESRLQENINFLSLSTFFVARHYRVVLFDFRGCGESDGNETTIGVLEKLDVLGVIDYVRKVYAEPIGLYGVSMGASASLLAAAEDGNIHAIVADSPFSDLRTYLSDHLSVWTKLPRLPFTPIMMRMIPWITGVKPREANPYEALQRLSHTPILFIHGRGDDAIPFAESERLAAIDPQRFQLWGTDSRRHVRSHVEQPMTYRKRLLDFLDASLAQQVSATSLAPDDDEEKKHGKAQKSCPF</sequence>
<dbReference type="InterPro" id="IPR029058">
    <property type="entry name" value="AB_hydrolase_fold"/>
</dbReference>
<evidence type="ECO:0000313" key="4">
    <source>
        <dbReference type="EMBL" id="MFD2672581.1"/>
    </source>
</evidence>
<dbReference type="GO" id="GO:0016787">
    <property type="term" value="F:hydrolase activity"/>
    <property type="evidence" value="ECO:0007669"/>
    <property type="project" value="UniProtKB-KW"/>
</dbReference>
<dbReference type="SUPFAM" id="SSF53474">
    <property type="entry name" value="alpha/beta-Hydrolases"/>
    <property type="match status" value="1"/>
</dbReference>
<keyword evidence="2" id="KW-1133">Transmembrane helix</keyword>
<feature type="domain" description="Xaa-Pro dipeptidyl-peptidase-like" evidence="3">
    <location>
        <begin position="60"/>
        <end position="191"/>
    </location>
</feature>
<dbReference type="PANTHER" id="PTHR43358:SF4">
    <property type="entry name" value="ALPHA_BETA HYDROLASE FOLD-1 DOMAIN-CONTAINING PROTEIN"/>
    <property type="match status" value="1"/>
</dbReference>
<dbReference type="PANTHER" id="PTHR43358">
    <property type="entry name" value="ALPHA/BETA-HYDROLASE"/>
    <property type="match status" value="1"/>
</dbReference>
<reference evidence="5" key="1">
    <citation type="journal article" date="2019" name="Int. J. Syst. Evol. Microbiol.">
        <title>The Global Catalogue of Microorganisms (GCM) 10K type strain sequencing project: providing services to taxonomists for standard genome sequencing and annotation.</title>
        <authorList>
            <consortium name="The Broad Institute Genomics Platform"/>
            <consortium name="The Broad Institute Genome Sequencing Center for Infectious Disease"/>
            <person name="Wu L."/>
            <person name="Ma J."/>
        </authorList>
    </citation>
    <scope>NUCLEOTIDE SEQUENCE [LARGE SCALE GENOMIC DNA]</scope>
    <source>
        <strain evidence="5">KCTC 33676</strain>
    </source>
</reference>
<proteinExistence type="predicted"/>
<evidence type="ECO:0000313" key="5">
    <source>
        <dbReference type="Proteomes" id="UP001597497"/>
    </source>
</evidence>
<feature type="transmembrane region" description="Helical" evidence="2">
    <location>
        <begin position="6"/>
        <end position="27"/>
    </location>
</feature>
<dbReference type="Proteomes" id="UP001597497">
    <property type="component" value="Unassembled WGS sequence"/>
</dbReference>
<keyword evidence="5" id="KW-1185">Reference proteome</keyword>